<evidence type="ECO:0000256" key="2">
    <source>
        <dbReference type="SAM" id="SignalP"/>
    </source>
</evidence>
<dbReference type="Gene3D" id="2.130.10.130">
    <property type="entry name" value="Integrin alpha, N-terminal"/>
    <property type="match status" value="2"/>
</dbReference>
<reference evidence="5 6" key="1">
    <citation type="submission" date="2019-08" db="EMBL/GenBank/DDBJ databases">
        <title>Genome of Aequorivita antarctica SW49 (type strain).</title>
        <authorList>
            <person name="Bowman J.P."/>
        </authorList>
    </citation>
    <scope>NUCLEOTIDE SEQUENCE [LARGE SCALE GENOMIC DNA]</scope>
    <source>
        <strain evidence="5 6">SW49</strain>
    </source>
</reference>
<accession>A0A5C6YYM0</accession>
<dbReference type="OrthoDB" id="1110367at2"/>
<feature type="domain" description="DUF7619" evidence="4">
    <location>
        <begin position="945"/>
        <end position="1078"/>
    </location>
</feature>
<evidence type="ECO:0000256" key="1">
    <source>
        <dbReference type="ARBA" id="ARBA00022729"/>
    </source>
</evidence>
<dbReference type="PANTHER" id="PTHR44103:SF1">
    <property type="entry name" value="PROPROTEIN CONVERTASE P"/>
    <property type="match status" value="1"/>
</dbReference>
<name>A0A5C6YYM0_9FLAO</name>
<sequence>MKNIVLLLLLLNTLFLSAQIAYDSHTIVDSSHSVIGCKDTLLADIDGDGDNDVIASSSEQNKIVLYKNIDGLGNFSDQILISGSATSVAKLEVLDIDGDGDLDLFAVLKLQDQIVWYENTDSQGTFGEANIIPIQTNYPEYIFGNDIDLDGDIDLFFASRTDNKISWLENTDGLGNFSEEHIITNSTLEAMVVTLGDIDNDGDMDVVSGSRGDKKIAWYENLDGFGNFGPQNIISDTYSIIIDIKITDINGDGDNDIVFGTFGPVGGISWYENLDGLGTFGAPIMLGNAALSSLDEIQISDLDNDGDIDIVSASYRILFLNNLDGQGTFGNYEEMLGDIGSSTSLFVGDINGDGKKDVLAGYDYGSLVWFENIDGNSFGLRKNITKNVTNPTTSYAVDIDGDMDLDILISSKGDNEILWYENLDGLGNYGEQKEISLEVSAEQIFPVDIDSDDKIDFIAAFGGKIYWFKNINGLGDFSSANVIDEALRDHRWVYAADIDGDGDMDVLSAEPYNDTVNWYKNLDGLGNFGSRQTISSNLDGAGSVVAGDIDGDGDLDVLTSSRFDKTFSWFKNMDGNGTFGSQNIIADDTYGAKTAYLVDLDGDGDNDVLVRYQARVAWFENLDGNGNFSTSKIVDADGDVYYGDVDNDGDNDIIAIGANLTWNENLNGQGDFGPAIILGGLENAGNFINTGDINGDGQLDLLALNSDDNKIFWLENRGAQNSISGIIKLDLNLDGCDPLDIAASNLMVISESGLNTVSTFTREDGSFVNYMNEGEFITRVELSGNNNFTVNPESYETIFVDLGNNEIADFCLTPISIQDDLKITLIAINQPRPGFDAKYQLVYENIGTTVLNSEITLQFDNTRQTYLNSVPNADNVNGNTITWDYTGLLPFQSKTINVNFNTLLPPINNSGDILAFQAIINPISNDTNPEDNTYNLEQIIINSYDPNDKQVNQGEEIYESETANYLDYIVRFQNTGTADAINVRIEDVLSGKLDWNTFRPLSASHEYRVEILNGNNVSFIFDNINLPPEVSDPEASNGFVAFQIKPIQNIALGDVIQNTADIYFDFNSAIVTNTASTTVVENLSVEEFDLDGMVQLYPNPVTSILQIKTSNIITFEKATVYSTLGKLILETSENQINLETLSAGIYFVEVVTNKGNVIKKIVKE</sequence>
<dbReference type="Pfam" id="PF13517">
    <property type="entry name" value="FG-GAP_3"/>
    <property type="match status" value="6"/>
</dbReference>
<dbReference type="EMBL" id="VORT01000009">
    <property type="protein sequence ID" value="TXD72264.1"/>
    <property type="molecule type" value="Genomic_DNA"/>
</dbReference>
<dbReference type="SUPFAM" id="SSF69318">
    <property type="entry name" value="Integrin alpha N-terminal domain"/>
    <property type="match status" value="3"/>
</dbReference>
<dbReference type="NCBIfam" id="TIGR04183">
    <property type="entry name" value="Por_Secre_tail"/>
    <property type="match status" value="1"/>
</dbReference>
<dbReference type="InterPro" id="IPR026444">
    <property type="entry name" value="Secre_tail"/>
</dbReference>
<proteinExistence type="predicted"/>
<evidence type="ECO:0000259" key="3">
    <source>
        <dbReference type="Pfam" id="PF18962"/>
    </source>
</evidence>
<keyword evidence="6" id="KW-1185">Reference proteome</keyword>
<feature type="signal peptide" evidence="2">
    <location>
        <begin position="1"/>
        <end position="18"/>
    </location>
</feature>
<dbReference type="PANTHER" id="PTHR44103">
    <property type="entry name" value="PROPROTEIN CONVERTASE P"/>
    <property type="match status" value="1"/>
</dbReference>
<evidence type="ECO:0000259" key="4">
    <source>
        <dbReference type="Pfam" id="PF24595"/>
    </source>
</evidence>
<dbReference type="Pfam" id="PF18962">
    <property type="entry name" value="Por_Secre_tail"/>
    <property type="match status" value="1"/>
</dbReference>
<evidence type="ECO:0000313" key="5">
    <source>
        <dbReference type="EMBL" id="TXD72264.1"/>
    </source>
</evidence>
<evidence type="ECO:0000313" key="6">
    <source>
        <dbReference type="Proteomes" id="UP000321497"/>
    </source>
</evidence>
<protein>
    <submittedName>
        <fullName evidence="5">T9SS type A sorting domain-containing protein</fullName>
    </submittedName>
</protein>
<dbReference type="AlphaFoldDB" id="A0A5C6YYM0"/>
<dbReference type="Proteomes" id="UP000321497">
    <property type="component" value="Unassembled WGS sequence"/>
</dbReference>
<feature type="domain" description="Secretion system C-terminal sorting" evidence="3">
    <location>
        <begin position="1096"/>
        <end position="1162"/>
    </location>
</feature>
<gene>
    <name evidence="5" type="ORF">ESU54_12615</name>
</gene>
<dbReference type="RefSeq" id="WP_111844023.1">
    <property type="nucleotide sequence ID" value="NZ_UEGI01000004.1"/>
</dbReference>
<dbReference type="Pfam" id="PF24595">
    <property type="entry name" value="DUF7619"/>
    <property type="match status" value="1"/>
</dbReference>
<dbReference type="InterPro" id="IPR028994">
    <property type="entry name" value="Integrin_alpha_N"/>
</dbReference>
<comment type="caution">
    <text evidence="5">The sequence shown here is derived from an EMBL/GenBank/DDBJ whole genome shotgun (WGS) entry which is preliminary data.</text>
</comment>
<dbReference type="InterPro" id="IPR055353">
    <property type="entry name" value="DUF7619"/>
</dbReference>
<dbReference type="InterPro" id="IPR013517">
    <property type="entry name" value="FG-GAP"/>
</dbReference>
<organism evidence="5 6">
    <name type="scientific">Aequorivita antarctica</name>
    <dbReference type="NCBI Taxonomy" id="153266"/>
    <lineage>
        <taxon>Bacteria</taxon>
        <taxon>Pseudomonadati</taxon>
        <taxon>Bacteroidota</taxon>
        <taxon>Flavobacteriia</taxon>
        <taxon>Flavobacteriales</taxon>
        <taxon>Flavobacteriaceae</taxon>
        <taxon>Aequorivita</taxon>
    </lineage>
</organism>
<keyword evidence="1 2" id="KW-0732">Signal</keyword>
<feature type="chain" id="PRO_5023116972" evidence="2">
    <location>
        <begin position="19"/>
        <end position="1164"/>
    </location>
</feature>